<accession>A0A1V6RCN4</accession>
<evidence type="ECO:0000313" key="2">
    <source>
        <dbReference type="Proteomes" id="UP000191518"/>
    </source>
</evidence>
<name>A0A1V6RCN4_9EURO</name>
<protein>
    <submittedName>
        <fullName evidence="1">Uncharacterized protein</fullName>
    </submittedName>
</protein>
<reference evidence="2" key="1">
    <citation type="journal article" date="2017" name="Nat. Microbiol.">
        <title>Global analysis of biosynthetic gene clusters reveals vast potential of secondary metabolite production in Penicillium species.</title>
        <authorList>
            <person name="Nielsen J.C."/>
            <person name="Grijseels S."/>
            <person name="Prigent S."/>
            <person name="Ji B."/>
            <person name="Dainat J."/>
            <person name="Nielsen K.F."/>
            <person name="Frisvad J.C."/>
            <person name="Workman M."/>
            <person name="Nielsen J."/>
        </authorList>
    </citation>
    <scope>NUCLEOTIDE SEQUENCE [LARGE SCALE GENOMIC DNA]</scope>
    <source>
        <strain evidence="2">IBT 29486</strain>
    </source>
</reference>
<dbReference type="AlphaFoldDB" id="A0A1V6RCN4"/>
<comment type="caution">
    <text evidence="1">The sequence shown here is derived from an EMBL/GenBank/DDBJ whole genome shotgun (WGS) entry which is preliminary data.</text>
</comment>
<keyword evidence="2" id="KW-1185">Reference proteome</keyword>
<organism evidence="1 2">
    <name type="scientific">Penicillium vulpinum</name>
    <dbReference type="NCBI Taxonomy" id="29845"/>
    <lineage>
        <taxon>Eukaryota</taxon>
        <taxon>Fungi</taxon>
        <taxon>Dikarya</taxon>
        <taxon>Ascomycota</taxon>
        <taxon>Pezizomycotina</taxon>
        <taxon>Eurotiomycetes</taxon>
        <taxon>Eurotiomycetidae</taxon>
        <taxon>Eurotiales</taxon>
        <taxon>Aspergillaceae</taxon>
        <taxon>Penicillium</taxon>
    </lineage>
</organism>
<sequence length="164" mass="19088">MPAAAAPPHFTTPDLELLSYCEDRDFRAEGKPEPNSRSQSLVYYSQDKKWWIRVTFKGAISCSTYDAEPEQIKSKRERRIEFQGFVRLIDFRSLALLNNTLTEVILNGDPETTEPVKLYREPEGTNRFTKLIKILRFYIREDPSRVVYPLSLQFPFFGLSMSPN</sequence>
<proteinExistence type="predicted"/>
<dbReference type="STRING" id="29845.A0A1V6RCN4"/>
<evidence type="ECO:0000313" key="1">
    <source>
        <dbReference type="EMBL" id="OQD98942.1"/>
    </source>
</evidence>
<gene>
    <name evidence="1" type="ORF">PENVUL_c068G08316</name>
</gene>
<dbReference type="Proteomes" id="UP000191518">
    <property type="component" value="Unassembled WGS sequence"/>
</dbReference>
<dbReference type="EMBL" id="MDYP01000068">
    <property type="protein sequence ID" value="OQD98942.1"/>
    <property type="molecule type" value="Genomic_DNA"/>
</dbReference>